<keyword evidence="4" id="KW-0255">Endonuclease</keyword>
<keyword evidence="2" id="KW-0548">Nucleotidyltransferase</keyword>
<dbReference type="PANTHER" id="PTHR37984:SF11">
    <property type="entry name" value="INTEGRASE CATALYTIC DOMAIN-CONTAINING PROTEIN"/>
    <property type="match status" value="1"/>
</dbReference>
<dbReference type="GO" id="GO:0003964">
    <property type="term" value="F:RNA-directed DNA polymerase activity"/>
    <property type="evidence" value="ECO:0007669"/>
    <property type="project" value="UniProtKB-KW"/>
</dbReference>
<accession>A0A821Y005</accession>
<evidence type="ECO:0000313" key="9">
    <source>
        <dbReference type="Proteomes" id="UP000663880"/>
    </source>
</evidence>
<dbReference type="OrthoDB" id="10068564at2759"/>
<dbReference type="CDD" id="cd09274">
    <property type="entry name" value="RNase_HI_RT_Ty3"/>
    <property type="match status" value="1"/>
</dbReference>
<dbReference type="Proteomes" id="UP000663880">
    <property type="component" value="Unassembled WGS sequence"/>
</dbReference>
<feature type="domain" description="Reverse transcriptase RNase H-like" evidence="7">
    <location>
        <begin position="91"/>
        <end position="191"/>
    </location>
</feature>
<keyword evidence="3" id="KW-0540">Nuclease</keyword>
<keyword evidence="6" id="KW-0695">RNA-directed DNA polymerase</keyword>
<protein>
    <recommendedName>
        <fullName evidence="7">Reverse transcriptase RNase H-like domain-containing protein</fullName>
    </recommendedName>
</protein>
<dbReference type="GO" id="GO:0016787">
    <property type="term" value="F:hydrolase activity"/>
    <property type="evidence" value="ECO:0007669"/>
    <property type="project" value="UniProtKB-KW"/>
</dbReference>
<comment type="caution">
    <text evidence="8">The sequence shown here is derived from an EMBL/GenBank/DDBJ whole genome shotgun (WGS) entry which is preliminary data.</text>
</comment>
<evidence type="ECO:0000256" key="2">
    <source>
        <dbReference type="ARBA" id="ARBA00022695"/>
    </source>
</evidence>
<dbReference type="SUPFAM" id="SSF56672">
    <property type="entry name" value="DNA/RNA polymerases"/>
    <property type="match status" value="1"/>
</dbReference>
<evidence type="ECO:0000256" key="5">
    <source>
        <dbReference type="ARBA" id="ARBA00022801"/>
    </source>
</evidence>
<dbReference type="InterPro" id="IPR050951">
    <property type="entry name" value="Retrovirus_Pol_polyprotein"/>
</dbReference>
<gene>
    <name evidence="8" type="ORF">PMACD_LOCUS15847</name>
</gene>
<reference evidence="8" key="1">
    <citation type="submission" date="2021-02" db="EMBL/GenBank/DDBJ databases">
        <authorList>
            <person name="Steward A R."/>
        </authorList>
    </citation>
    <scope>NUCLEOTIDE SEQUENCE</scope>
</reference>
<keyword evidence="5" id="KW-0378">Hydrolase</keyword>
<dbReference type="InterPro" id="IPR041373">
    <property type="entry name" value="RT_RNaseH"/>
</dbReference>
<dbReference type="AlphaFoldDB" id="A0A821Y005"/>
<sequence>MTQLSIVKWVEKLLSGCEGTANHTDDIIVHGSDELQYDKRLENVLQILKDNEYLITLKIPDRRSFEYSSFETLKIRLSNLKTLGYYNPVGRTQIIADAFPVGLGAVLVQIDRHGPRIIGFGNKSITDCEKRYCQTEKEALALVWAVEHFKIYLLGKEVELISDHKPLETIYGNRSKPCARIKRWVLRLQTYKYKVVYRSAKENIAYPISFDNENYINAIVEYSRPIAVPLVEI</sequence>
<evidence type="ECO:0000256" key="6">
    <source>
        <dbReference type="ARBA" id="ARBA00022918"/>
    </source>
</evidence>
<keyword evidence="9" id="KW-1185">Reference proteome</keyword>
<dbReference type="EMBL" id="CAJOBZ010000074">
    <property type="protein sequence ID" value="CAF4952689.1"/>
    <property type="molecule type" value="Genomic_DNA"/>
</dbReference>
<keyword evidence="1" id="KW-0808">Transferase</keyword>
<dbReference type="InterPro" id="IPR043502">
    <property type="entry name" value="DNA/RNA_pol_sf"/>
</dbReference>
<dbReference type="GO" id="GO:0004519">
    <property type="term" value="F:endonuclease activity"/>
    <property type="evidence" value="ECO:0007669"/>
    <property type="project" value="UniProtKB-KW"/>
</dbReference>
<evidence type="ECO:0000256" key="4">
    <source>
        <dbReference type="ARBA" id="ARBA00022759"/>
    </source>
</evidence>
<dbReference type="Pfam" id="PF17917">
    <property type="entry name" value="RT_RNaseH"/>
    <property type="match status" value="1"/>
</dbReference>
<name>A0A821Y005_9NEOP</name>
<evidence type="ECO:0000256" key="1">
    <source>
        <dbReference type="ARBA" id="ARBA00022679"/>
    </source>
</evidence>
<evidence type="ECO:0000259" key="7">
    <source>
        <dbReference type="Pfam" id="PF17917"/>
    </source>
</evidence>
<dbReference type="PANTHER" id="PTHR37984">
    <property type="entry name" value="PROTEIN CBG26694"/>
    <property type="match status" value="1"/>
</dbReference>
<evidence type="ECO:0000256" key="3">
    <source>
        <dbReference type="ARBA" id="ARBA00022722"/>
    </source>
</evidence>
<proteinExistence type="predicted"/>
<organism evidence="8 9">
    <name type="scientific">Pieris macdunnoughi</name>
    <dbReference type="NCBI Taxonomy" id="345717"/>
    <lineage>
        <taxon>Eukaryota</taxon>
        <taxon>Metazoa</taxon>
        <taxon>Ecdysozoa</taxon>
        <taxon>Arthropoda</taxon>
        <taxon>Hexapoda</taxon>
        <taxon>Insecta</taxon>
        <taxon>Pterygota</taxon>
        <taxon>Neoptera</taxon>
        <taxon>Endopterygota</taxon>
        <taxon>Lepidoptera</taxon>
        <taxon>Glossata</taxon>
        <taxon>Ditrysia</taxon>
        <taxon>Papilionoidea</taxon>
        <taxon>Pieridae</taxon>
        <taxon>Pierinae</taxon>
        <taxon>Pieris</taxon>
    </lineage>
</organism>
<evidence type="ECO:0000313" key="8">
    <source>
        <dbReference type="EMBL" id="CAF4952689.1"/>
    </source>
</evidence>